<keyword evidence="2" id="KW-1185">Reference proteome</keyword>
<organism evidence="1 2">
    <name type="scientific">Perkinsus chesapeaki</name>
    <name type="common">Clam parasite</name>
    <name type="synonym">Perkinsus andrewsi</name>
    <dbReference type="NCBI Taxonomy" id="330153"/>
    <lineage>
        <taxon>Eukaryota</taxon>
        <taxon>Sar</taxon>
        <taxon>Alveolata</taxon>
        <taxon>Perkinsozoa</taxon>
        <taxon>Perkinsea</taxon>
        <taxon>Perkinsida</taxon>
        <taxon>Perkinsidae</taxon>
        <taxon>Perkinsus</taxon>
    </lineage>
</organism>
<feature type="non-terminal residue" evidence="1">
    <location>
        <position position="1"/>
    </location>
</feature>
<comment type="caution">
    <text evidence="1">The sequence shown here is derived from an EMBL/GenBank/DDBJ whole genome shotgun (WGS) entry which is preliminary data.</text>
</comment>
<dbReference type="Proteomes" id="UP000591131">
    <property type="component" value="Unassembled WGS sequence"/>
</dbReference>
<dbReference type="OrthoDB" id="414640at2759"/>
<reference evidence="1 2" key="1">
    <citation type="submission" date="2020-04" db="EMBL/GenBank/DDBJ databases">
        <title>Perkinsus chesapeaki whole genome sequence.</title>
        <authorList>
            <person name="Bogema D.R."/>
        </authorList>
    </citation>
    <scope>NUCLEOTIDE SEQUENCE [LARGE SCALE GENOMIC DNA]</scope>
    <source>
        <strain evidence="1">ATCC PRA-425</strain>
    </source>
</reference>
<feature type="non-terminal residue" evidence="1">
    <location>
        <position position="175"/>
    </location>
</feature>
<accession>A0A7J6KHB3</accession>
<evidence type="ECO:0000313" key="2">
    <source>
        <dbReference type="Proteomes" id="UP000591131"/>
    </source>
</evidence>
<name>A0A7J6KHB3_PERCH</name>
<dbReference type="AlphaFoldDB" id="A0A7J6KHB3"/>
<dbReference type="EMBL" id="JAAPAO010003132">
    <property type="protein sequence ID" value="KAF4646765.1"/>
    <property type="molecule type" value="Genomic_DNA"/>
</dbReference>
<proteinExistence type="predicted"/>
<gene>
    <name evidence="1" type="ORF">FOL47_005690</name>
</gene>
<evidence type="ECO:0000313" key="1">
    <source>
        <dbReference type="EMBL" id="KAF4646765.1"/>
    </source>
</evidence>
<sequence>EKWTIPRKELLSLVYGRDLLLNVWKTMDDNVKAQCEALILSDSQINCYRVHKEDQAQDMKAWERKTVASVRGFMMNHSVTLRHVATTWNAADGITRGSFPNKVTDEMIQATADWWQTYDFTLQAPWGTSVDFKFEELKDEGIVERSTEESVDQKAESDNLIAKLTLETTSGSLDI</sequence>
<protein>
    <submittedName>
        <fullName evidence="1">Uncharacterized protein</fullName>
    </submittedName>
</protein>